<dbReference type="Pfam" id="PF08345">
    <property type="entry name" value="YscJ_FliF_C"/>
    <property type="match status" value="1"/>
</dbReference>
<name>A0A1H9NE75_BUTFI</name>
<reference evidence="13 14" key="1">
    <citation type="submission" date="2016-10" db="EMBL/GenBank/DDBJ databases">
        <authorList>
            <person name="de Groot N.N."/>
        </authorList>
    </citation>
    <scope>NUCLEOTIDE SEQUENCE [LARGE SCALE GENOMIC DNA]</scope>
    <source>
        <strain evidence="13 14">AR40</strain>
    </source>
</reference>
<keyword evidence="13" id="KW-0966">Cell projection</keyword>
<feature type="compositionally biased region" description="Acidic residues" evidence="9">
    <location>
        <begin position="496"/>
        <end position="509"/>
    </location>
</feature>
<evidence type="ECO:0000259" key="11">
    <source>
        <dbReference type="Pfam" id="PF01514"/>
    </source>
</evidence>
<dbReference type="EMBL" id="FOGJ01000004">
    <property type="protein sequence ID" value="SER33995.1"/>
    <property type="molecule type" value="Genomic_DNA"/>
</dbReference>
<evidence type="ECO:0000256" key="8">
    <source>
        <dbReference type="ARBA" id="ARBA00023143"/>
    </source>
</evidence>
<feature type="compositionally biased region" description="Acidic residues" evidence="9">
    <location>
        <begin position="479"/>
        <end position="488"/>
    </location>
</feature>
<feature type="domain" description="Flagellar M-ring N-terminal" evidence="11">
    <location>
        <begin position="46"/>
        <end position="220"/>
    </location>
</feature>
<evidence type="ECO:0000256" key="4">
    <source>
        <dbReference type="ARBA" id="ARBA00022475"/>
    </source>
</evidence>
<keyword evidence="13" id="KW-0282">Flagellum</keyword>
<evidence type="ECO:0000256" key="2">
    <source>
        <dbReference type="ARBA" id="ARBA00004651"/>
    </source>
</evidence>
<sequence length="542" mass="59979">MPERLKAILDRAKEWWNRFTTKQKTMIVAVAAGALVTLAVLVMIFSQPKYITLVTADDTKQAAEIRDLLEENSIDYQLSEDALVFKVREADQQDARLLLAANGVQADDYTIDKVTDSSFTTTESDKQKKYVTYMEKKLEKDLASIESVNWARITLHVPEDDGTLLASQEDSTASILLELNDPEHFTKDNAAFIAKIISAALGNETTEGIVIMDSTGMMLYAGEDETVMGIATSQLTLKQQAEASVRTAVKNVILGTNMYDNVEVGTNLNMDFSTIDDTIHTYTPVEGGSQGVLSEHRSYSSDSTGGESGVPGTDSNDGTTYVTQDNENYSQSVTEEESHYLPNERITTTNTPPGAIDYTTSTVSVSAINYVILNEDDYKAEDHEGLSWKEYKIANAQPVDVTETIDAATLVRLQNLVANATGISTENVTVGLFEQNIYFDSEGFNMSLTDLLQIILILVILALLAFVIIRSLHSERQEEVEDEPEELSVEQLLESQPEETESLENIEMDEGSETKKLIEEFVEANPEAAANLLRNWLNDDFA</sequence>
<organism evidence="13 14">
    <name type="scientific">Butyrivibrio fibrisolvens</name>
    <dbReference type="NCBI Taxonomy" id="831"/>
    <lineage>
        <taxon>Bacteria</taxon>
        <taxon>Bacillati</taxon>
        <taxon>Bacillota</taxon>
        <taxon>Clostridia</taxon>
        <taxon>Lachnospirales</taxon>
        <taxon>Lachnospiraceae</taxon>
        <taxon>Butyrivibrio</taxon>
    </lineage>
</organism>
<evidence type="ECO:0000313" key="14">
    <source>
        <dbReference type="Proteomes" id="UP000182584"/>
    </source>
</evidence>
<keyword evidence="4" id="KW-1003">Cell membrane</keyword>
<evidence type="ECO:0000256" key="1">
    <source>
        <dbReference type="ARBA" id="ARBA00004117"/>
    </source>
</evidence>
<feature type="region of interest" description="Disordered" evidence="9">
    <location>
        <begin position="479"/>
        <end position="509"/>
    </location>
</feature>
<dbReference type="PANTHER" id="PTHR30046">
    <property type="entry name" value="FLAGELLAR M-RING PROTEIN"/>
    <property type="match status" value="1"/>
</dbReference>
<dbReference type="eggNOG" id="COG1766">
    <property type="taxonomic scope" value="Bacteria"/>
</dbReference>
<evidence type="ECO:0000256" key="6">
    <source>
        <dbReference type="ARBA" id="ARBA00022989"/>
    </source>
</evidence>
<dbReference type="Pfam" id="PF01514">
    <property type="entry name" value="YscJ_FliF"/>
    <property type="match status" value="1"/>
</dbReference>
<dbReference type="OrthoDB" id="9807026at2"/>
<feature type="region of interest" description="Disordered" evidence="9">
    <location>
        <begin position="286"/>
        <end position="354"/>
    </location>
</feature>
<comment type="similarity">
    <text evidence="3">Belongs to the FliF family.</text>
</comment>
<evidence type="ECO:0000259" key="12">
    <source>
        <dbReference type="Pfam" id="PF08345"/>
    </source>
</evidence>
<evidence type="ECO:0000256" key="10">
    <source>
        <dbReference type="SAM" id="Phobius"/>
    </source>
</evidence>
<dbReference type="GO" id="GO:0071973">
    <property type="term" value="P:bacterial-type flagellum-dependent cell motility"/>
    <property type="evidence" value="ECO:0007669"/>
    <property type="project" value="InterPro"/>
</dbReference>
<feature type="compositionally biased region" description="Polar residues" evidence="9">
    <location>
        <begin position="345"/>
        <end position="354"/>
    </location>
</feature>
<feature type="transmembrane region" description="Helical" evidence="10">
    <location>
        <begin position="26"/>
        <end position="45"/>
    </location>
</feature>
<comment type="subcellular location">
    <subcellularLocation>
        <location evidence="1">Bacterial flagellum basal body</location>
    </subcellularLocation>
    <subcellularLocation>
        <location evidence="2">Cell membrane</location>
        <topology evidence="2">Multi-pass membrane protein</topology>
    </subcellularLocation>
</comment>
<dbReference type="Gene3D" id="3.30.300.30">
    <property type="match status" value="1"/>
</dbReference>
<dbReference type="RefSeq" id="WP_074754678.1">
    <property type="nucleotide sequence ID" value="NZ_FOGJ01000004.1"/>
</dbReference>
<dbReference type="GO" id="GO:0003774">
    <property type="term" value="F:cytoskeletal motor activity"/>
    <property type="evidence" value="ECO:0007669"/>
    <property type="project" value="InterPro"/>
</dbReference>
<keyword evidence="5 10" id="KW-0812">Transmembrane</keyword>
<dbReference type="InterPro" id="IPR000067">
    <property type="entry name" value="FlgMring_FliF"/>
</dbReference>
<dbReference type="InterPro" id="IPR013556">
    <property type="entry name" value="Flag_M-ring_C"/>
</dbReference>
<dbReference type="NCBIfam" id="TIGR00206">
    <property type="entry name" value="fliF"/>
    <property type="match status" value="1"/>
</dbReference>
<feature type="transmembrane region" description="Helical" evidence="10">
    <location>
        <begin position="451"/>
        <end position="469"/>
    </location>
</feature>
<feature type="domain" description="Flagellar M-ring C-terminal" evidence="12">
    <location>
        <begin position="260"/>
        <end position="426"/>
    </location>
</feature>
<proteinExistence type="inferred from homology"/>
<gene>
    <name evidence="13" type="ORF">SAMN04487884_104148</name>
</gene>
<evidence type="ECO:0000256" key="3">
    <source>
        <dbReference type="ARBA" id="ARBA00007971"/>
    </source>
</evidence>
<keyword evidence="6 10" id="KW-1133">Transmembrane helix</keyword>
<dbReference type="InterPro" id="IPR045851">
    <property type="entry name" value="AMP-bd_C_sf"/>
</dbReference>
<keyword evidence="8" id="KW-0975">Bacterial flagellum</keyword>
<evidence type="ECO:0000256" key="7">
    <source>
        <dbReference type="ARBA" id="ARBA00023136"/>
    </source>
</evidence>
<dbReference type="AlphaFoldDB" id="A0A1H9NE75"/>
<evidence type="ECO:0000313" key="13">
    <source>
        <dbReference type="EMBL" id="SER33995.1"/>
    </source>
</evidence>
<evidence type="ECO:0000256" key="9">
    <source>
        <dbReference type="SAM" id="MobiDB-lite"/>
    </source>
</evidence>
<dbReference type="InterPro" id="IPR006182">
    <property type="entry name" value="FliF_N_dom"/>
</dbReference>
<dbReference type="InterPro" id="IPR043427">
    <property type="entry name" value="YscJ/FliF"/>
</dbReference>
<keyword evidence="7 10" id="KW-0472">Membrane</keyword>
<protein>
    <submittedName>
        <fullName evidence="13">Flagellar M-ring protein FliF</fullName>
    </submittedName>
</protein>
<keyword evidence="13" id="KW-0969">Cilium</keyword>
<feature type="compositionally biased region" description="Polar residues" evidence="9">
    <location>
        <begin position="313"/>
        <end position="333"/>
    </location>
</feature>
<accession>A0A1H9NE75</accession>
<dbReference type="GO" id="GO:0005886">
    <property type="term" value="C:plasma membrane"/>
    <property type="evidence" value="ECO:0007669"/>
    <property type="project" value="UniProtKB-SubCell"/>
</dbReference>
<dbReference type="PANTHER" id="PTHR30046:SF0">
    <property type="entry name" value="FLAGELLAR M-RING PROTEIN"/>
    <property type="match status" value="1"/>
</dbReference>
<evidence type="ECO:0000256" key="5">
    <source>
        <dbReference type="ARBA" id="ARBA00022692"/>
    </source>
</evidence>
<dbReference type="GO" id="GO:0009431">
    <property type="term" value="C:bacterial-type flagellum basal body, MS ring"/>
    <property type="evidence" value="ECO:0007669"/>
    <property type="project" value="InterPro"/>
</dbReference>
<dbReference type="Proteomes" id="UP000182584">
    <property type="component" value="Unassembled WGS sequence"/>
</dbReference>